<dbReference type="GO" id="GO:0004828">
    <property type="term" value="F:serine-tRNA ligase activity"/>
    <property type="evidence" value="ECO:0007669"/>
    <property type="project" value="UniProtKB-EC"/>
</dbReference>
<dbReference type="InterPro" id="IPR002317">
    <property type="entry name" value="Ser-tRNA-ligase_type_1"/>
</dbReference>
<feature type="binding site" evidence="8">
    <location>
        <position position="427"/>
    </location>
    <ligand>
        <name>L-serine</name>
        <dbReference type="ChEBI" id="CHEBI:33384"/>
    </ligand>
</feature>
<comment type="caution">
    <text evidence="13">The sequence shown here is derived from an EMBL/GenBank/DDBJ whole genome shotgun (WGS) entry which is preliminary data.</text>
</comment>
<dbReference type="CDD" id="cd00770">
    <property type="entry name" value="SerRS_core"/>
    <property type="match status" value="1"/>
</dbReference>
<feature type="binding site" evidence="8">
    <location>
        <position position="302"/>
    </location>
    <ligand>
        <name>L-serine</name>
        <dbReference type="ChEBI" id="CHEBI:33384"/>
    </ligand>
</feature>
<dbReference type="Gene3D" id="3.30.930.10">
    <property type="entry name" value="Bira Bifunctional Protein, Domain 2"/>
    <property type="match status" value="1"/>
</dbReference>
<dbReference type="InterPro" id="IPR010978">
    <property type="entry name" value="tRNA-bd_arm"/>
</dbReference>
<gene>
    <name evidence="13" type="ORF">F1559_002478</name>
</gene>
<proteinExistence type="predicted"/>
<keyword evidence="3" id="KW-0547">Nucleotide-binding</keyword>
<dbReference type="InterPro" id="IPR042103">
    <property type="entry name" value="SerRS_1_N_sf"/>
</dbReference>
<feature type="region of interest" description="Disordered" evidence="11">
    <location>
        <begin position="229"/>
        <end position="264"/>
    </location>
</feature>
<dbReference type="InterPro" id="IPR002314">
    <property type="entry name" value="aa-tRNA-synt_IIb"/>
</dbReference>
<evidence type="ECO:0000256" key="9">
    <source>
        <dbReference type="PIRSR" id="PIRSR001529-2"/>
    </source>
</evidence>
<dbReference type="InterPro" id="IPR006195">
    <property type="entry name" value="aa-tRNA-synth_II"/>
</dbReference>
<keyword evidence="6" id="KW-0030">Aminoacyl-tRNA synthetase</keyword>
<dbReference type="PROSITE" id="PS50862">
    <property type="entry name" value="AA_TRNA_LIGASE_II"/>
    <property type="match status" value="1"/>
</dbReference>
<keyword evidence="14" id="KW-1185">Reference proteome</keyword>
<evidence type="ECO:0000256" key="6">
    <source>
        <dbReference type="ARBA" id="ARBA00023146"/>
    </source>
</evidence>
<evidence type="ECO:0000256" key="4">
    <source>
        <dbReference type="ARBA" id="ARBA00022840"/>
    </source>
</evidence>
<dbReference type="Proteomes" id="UP000530660">
    <property type="component" value="Unassembled WGS sequence"/>
</dbReference>
<dbReference type="GO" id="GO:0005524">
    <property type="term" value="F:ATP binding"/>
    <property type="evidence" value="ECO:0007669"/>
    <property type="project" value="UniProtKB-KW"/>
</dbReference>
<feature type="binding site" evidence="8">
    <location>
        <position position="271"/>
    </location>
    <ligand>
        <name>L-serine</name>
        <dbReference type="ChEBI" id="CHEBI:33384"/>
    </ligand>
</feature>
<dbReference type="InterPro" id="IPR015866">
    <property type="entry name" value="Ser-tRNA-synth_1_N"/>
</dbReference>
<dbReference type="SUPFAM" id="SSF55681">
    <property type="entry name" value="Class II aaRS and biotin synthetases"/>
    <property type="match status" value="1"/>
</dbReference>
<name>A0A7J7IKA2_9RHOD</name>
<dbReference type="Pfam" id="PF00587">
    <property type="entry name" value="tRNA-synt_2b"/>
    <property type="match status" value="1"/>
</dbReference>
<keyword evidence="5" id="KW-0648">Protein biosynthesis</keyword>
<feature type="compositionally biased region" description="Polar residues" evidence="11">
    <location>
        <begin position="234"/>
        <end position="245"/>
    </location>
</feature>
<feature type="binding site" evidence="8">
    <location>
        <position position="325"/>
    </location>
    <ligand>
        <name>L-serine</name>
        <dbReference type="ChEBI" id="CHEBI:33384"/>
    </ligand>
</feature>
<evidence type="ECO:0000256" key="5">
    <source>
        <dbReference type="ARBA" id="ARBA00022917"/>
    </source>
</evidence>
<feature type="site" description="Important for serine binding" evidence="8">
    <location>
        <position position="429"/>
    </location>
</feature>
<protein>
    <recommendedName>
        <fullName evidence="1">serine--tRNA ligase</fullName>
        <ecNumber evidence="1">6.1.1.11</ecNumber>
    </recommendedName>
    <alternativeName>
        <fullName evidence="7">Seryl-tRNA synthetase</fullName>
    </alternativeName>
</protein>
<feature type="binding site" evidence="9">
    <location>
        <begin position="318"/>
        <end position="321"/>
    </location>
    <ligand>
        <name>ATP</name>
        <dbReference type="ChEBI" id="CHEBI:30616"/>
    </ligand>
</feature>
<dbReference type="InterPro" id="IPR033729">
    <property type="entry name" value="SerRS_core"/>
</dbReference>
<dbReference type="NCBIfam" id="TIGR00414">
    <property type="entry name" value="serS"/>
    <property type="match status" value="1"/>
</dbReference>
<dbReference type="AlphaFoldDB" id="A0A7J7IKA2"/>
<evidence type="ECO:0000313" key="14">
    <source>
        <dbReference type="Proteomes" id="UP000530660"/>
    </source>
</evidence>
<evidence type="ECO:0000256" key="3">
    <source>
        <dbReference type="ARBA" id="ARBA00022741"/>
    </source>
</evidence>
<evidence type="ECO:0000256" key="2">
    <source>
        <dbReference type="ARBA" id="ARBA00022598"/>
    </source>
</evidence>
<dbReference type="OrthoDB" id="10264585at2759"/>
<feature type="coiled-coil region" evidence="10">
    <location>
        <begin position="80"/>
        <end position="114"/>
    </location>
</feature>
<feature type="binding site" evidence="9">
    <location>
        <begin position="302"/>
        <end position="304"/>
    </location>
    <ligand>
        <name>ATP</name>
        <dbReference type="ChEBI" id="CHEBI:30616"/>
    </ligand>
</feature>
<keyword evidence="2" id="KW-0436">Ligase</keyword>
<evidence type="ECO:0000256" key="11">
    <source>
        <dbReference type="SAM" id="MobiDB-lite"/>
    </source>
</evidence>
<evidence type="ECO:0000259" key="12">
    <source>
        <dbReference type="PROSITE" id="PS50862"/>
    </source>
</evidence>
<dbReference type="GO" id="GO:0006434">
    <property type="term" value="P:seryl-tRNA aminoacylation"/>
    <property type="evidence" value="ECO:0007669"/>
    <property type="project" value="InterPro"/>
</dbReference>
<dbReference type="EMBL" id="VWRR01000009">
    <property type="protein sequence ID" value="KAF6002731.1"/>
    <property type="molecule type" value="Genomic_DNA"/>
</dbReference>
<dbReference type="Pfam" id="PF02403">
    <property type="entry name" value="Seryl_tRNA_N"/>
    <property type="match status" value="1"/>
</dbReference>
<dbReference type="PIRSF" id="PIRSF001529">
    <property type="entry name" value="Ser-tRNA-synth_IIa"/>
    <property type="match status" value="1"/>
</dbReference>
<dbReference type="PANTHER" id="PTHR11778">
    <property type="entry name" value="SERYL-TRNA SYNTHETASE"/>
    <property type="match status" value="1"/>
</dbReference>
<evidence type="ECO:0000313" key="13">
    <source>
        <dbReference type="EMBL" id="KAF6002731.1"/>
    </source>
</evidence>
<dbReference type="Gene3D" id="1.10.287.40">
    <property type="entry name" value="Serine-tRNA synthetase, tRNA binding domain"/>
    <property type="match status" value="1"/>
</dbReference>
<keyword evidence="10" id="KW-0175">Coiled coil</keyword>
<evidence type="ECO:0000256" key="1">
    <source>
        <dbReference type="ARBA" id="ARBA00012840"/>
    </source>
</evidence>
<dbReference type="PRINTS" id="PR00981">
    <property type="entry name" value="TRNASYNTHSER"/>
</dbReference>
<feature type="domain" description="Aminoacyl-transfer RNA synthetases class-II family profile" evidence="12">
    <location>
        <begin position="147"/>
        <end position="453"/>
    </location>
</feature>
<evidence type="ECO:0000256" key="8">
    <source>
        <dbReference type="PIRSR" id="PIRSR001529-1"/>
    </source>
</evidence>
<accession>A0A7J7IKA2</accession>
<evidence type="ECO:0000256" key="10">
    <source>
        <dbReference type="SAM" id="Coils"/>
    </source>
</evidence>
<dbReference type="InterPro" id="IPR045864">
    <property type="entry name" value="aa-tRNA-synth_II/BPL/LPL"/>
</dbReference>
<dbReference type="EC" id="6.1.1.11" evidence="1"/>
<sequence>MLDIRLFRAEQGGDPESIRESQRRRYADVSVVDRVIELDERWRQTQFRVDALRRELNESSKQVGALVKSGGDASALVARVSEVKRAIPGLEREAAALERERDLLLREMGNLVHDTVPFSATEADNRVDRYWGYPDLAEKRTASARWTHVDLLLMLGAADYERGARTAGSRGYYLLGPGVRLNLALVQYALSFLRQRGYREIQPPYFMIRGAMARCAQLSDFDEQLYKVTERPSRSASGNSTSPANASKPAARGGGDDGDDDDDGGYYLIATSEQPICALHQDEWIDPATLPLLYAGFSTCFRKEAGAHGRDQLGIFRVHQFEKIEQFAVTSPLDGASWEMMERLLANCEEFYQSLGIPYRVVTIVSGALNNAAAKKYDLEAWYPASRAWRELVSCSNCTDYQARRLETRFGMKKAGEREKKYVHMLNSTLCATSRVICCLVENYQREDGVEVPAVLQAFLGGDTFLPFVCPPPKDARPVQQS</sequence>
<evidence type="ECO:0000256" key="7">
    <source>
        <dbReference type="ARBA" id="ARBA00031113"/>
    </source>
</evidence>
<keyword evidence="4 9" id="KW-0067">ATP-binding</keyword>
<dbReference type="SUPFAM" id="SSF46589">
    <property type="entry name" value="tRNA-binding arm"/>
    <property type="match status" value="1"/>
</dbReference>
<organism evidence="13 14">
    <name type="scientific">Cyanidiococcus yangmingshanensis</name>
    <dbReference type="NCBI Taxonomy" id="2690220"/>
    <lineage>
        <taxon>Eukaryota</taxon>
        <taxon>Rhodophyta</taxon>
        <taxon>Bangiophyceae</taxon>
        <taxon>Cyanidiales</taxon>
        <taxon>Cyanidiaceae</taxon>
        <taxon>Cyanidiococcus</taxon>
    </lineage>
</organism>
<reference evidence="13 14" key="1">
    <citation type="journal article" date="2020" name="J. Phycol.">
        <title>Comparative genome analysis reveals Cyanidiococcus gen. nov., a new extremophilic red algal genus sister to Cyanidioschyzon (Cyanidioschyzonaceae, Rhodophyta).</title>
        <authorList>
            <person name="Liu S.-L."/>
            <person name="Chiang Y.-R."/>
            <person name="Yoon H.S."/>
            <person name="Fu H.-Y."/>
        </authorList>
    </citation>
    <scope>NUCLEOTIDE SEQUENCE [LARGE SCALE GENOMIC DNA]</scope>
    <source>
        <strain evidence="13 14">THAL066</strain>
    </source>
</reference>
<feature type="binding site" evidence="9">
    <location>
        <begin position="391"/>
        <end position="394"/>
    </location>
    <ligand>
        <name>ATP</name>
        <dbReference type="ChEBI" id="CHEBI:30616"/>
    </ligand>
</feature>